<gene>
    <name evidence="1" type="ORF">LZZ85_22415</name>
</gene>
<evidence type="ECO:0000313" key="1">
    <source>
        <dbReference type="EMBL" id="MCG2617067.1"/>
    </source>
</evidence>
<sequence>MNRKVINAELIKIDHSAPDVPESVKNFRPDMYQDDGTYYATLGNGDDTIIGCGATIDEAMVSWDAAYWNKQYRKE</sequence>
<dbReference type="RefSeq" id="WP_237875604.1">
    <property type="nucleotide sequence ID" value="NZ_JAKLTR010000017.1"/>
</dbReference>
<accession>A0ABS9KXJ2</accession>
<name>A0ABS9KXJ2_9BACT</name>
<comment type="caution">
    <text evidence="1">The sequence shown here is derived from an EMBL/GenBank/DDBJ whole genome shotgun (WGS) entry which is preliminary data.</text>
</comment>
<dbReference type="EMBL" id="JAKLTR010000017">
    <property type="protein sequence ID" value="MCG2617067.1"/>
    <property type="molecule type" value="Genomic_DNA"/>
</dbReference>
<organism evidence="1 2">
    <name type="scientific">Terrimonas ginsenosidimutans</name>
    <dbReference type="NCBI Taxonomy" id="2908004"/>
    <lineage>
        <taxon>Bacteria</taxon>
        <taxon>Pseudomonadati</taxon>
        <taxon>Bacteroidota</taxon>
        <taxon>Chitinophagia</taxon>
        <taxon>Chitinophagales</taxon>
        <taxon>Chitinophagaceae</taxon>
        <taxon>Terrimonas</taxon>
    </lineage>
</organism>
<dbReference type="Proteomes" id="UP001165367">
    <property type="component" value="Unassembled WGS sequence"/>
</dbReference>
<reference evidence="1" key="1">
    <citation type="submission" date="2022-01" db="EMBL/GenBank/DDBJ databases">
        <authorList>
            <person name="Jo J.-H."/>
            <person name="Im W.-T."/>
        </authorList>
    </citation>
    <scope>NUCLEOTIDE SEQUENCE</scope>
    <source>
        <strain evidence="1">NA20</strain>
    </source>
</reference>
<evidence type="ECO:0000313" key="2">
    <source>
        <dbReference type="Proteomes" id="UP001165367"/>
    </source>
</evidence>
<protein>
    <submittedName>
        <fullName evidence="1">Uncharacterized protein</fullName>
    </submittedName>
</protein>
<proteinExistence type="predicted"/>
<keyword evidence="2" id="KW-1185">Reference proteome</keyword>